<sequence>MNLDLVLPDKASLNEEVGDVLTLVALELDDLAKLLVLHHGSVAAELLLEVLEDLLVAELLLQPLHCGQTLLPIPLLNSNMHILLCSGGIRFSRLGKRVEWGGDLDFQINHVLCLLET</sequence>
<protein>
    <submittedName>
        <fullName evidence="1">Uncharacterized protein</fullName>
    </submittedName>
</protein>
<evidence type="ECO:0000313" key="1">
    <source>
        <dbReference type="EMBL" id="ACU23029.1"/>
    </source>
</evidence>
<organism evidence="1">
    <name type="scientific">Glycine max</name>
    <name type="common">Soybean</name>
    <name type="synonym">Glycine hispida</name>
    <dbReference type="NCBI Taxonomy" id="3847"/>
    <lineage>
        <taxon>Eukaryota</taxon>
        <taxon>Viridiplantae</taxon>
        <taxon>Streptophyta</taxon>
        <taxon>Embryophyta</taxon>
        <taxon>Tracheophyta</taxon>
        <taxon>Spermatophyta</taxon>
        <taxon>Magnoliopsida</taxon>
        <taxon>eudicotyledons</taxon>
        <taxon>Gunneridae</taxon>
        <taxon>Pentapetalae</taxon>
        <taxon>rosids</taxon>
        <taxon>fabids</taxon>
        <taxon>Fabales</taxon>
        <taxon>Fabaceae</taxon>
        <taxon>Papilionoideae</taxon>
        <taxon>50 kb inversion clade</taxon>
        <taxon>NPAAA clade</taxon>
        <taxon>indigoferoid/millettioid clade</taxon>
        <taxon>Phaseoleae</taxon>
        <taxon>Glycine</taxon>
        <taxon>Glycine subgen. Soja</taxon>
    </lineage>
</organism>
<accession>C6TJD9</accession>
<dbReference type="EMBL" id="BT097784">
    <property type="protein sequence ID" value="ACU23029.1"/>
    <property type="molecule type" value="mRNA"/>
</dbReference>
<reference evidence="1" key="1">
    <citation type="submission" date="2009-08" db="EMBL/GenBank/DDBJ databases">
        <authorList>
            <person name="Cheung F."/>
            <person name="Xiao Y."/>
            <person name="Chan A."/>
            <person name="Moskal W."/>
            <person name="Town C.D."/>
        </authorList>
    </citation>
    <scope>NUCLEOTIDE SEQUENCE</scope>
</reference>
<name>C6TJD9_SOYBN</name>
<proteinExistence type="evidence at transcript level"/>
<dbReference type="AlphaFoldDB" id="C6TJD9"/>